<dbReference type="InterPro" id="IPR014755">
    <property type="entry name" value="Cu-Rt/internalin_Ig-like"/>
</dbReference>
<dbReference type="InterPro" id="IPR001119">
    <property type="entry name" value="SLH_dom"/>
</dbReference>
<gene>
    <name evidence="4" type="ORF">ACFOU2_24565</name>
</gene>
<dbReference type="RefSeq" id="WP_377918912.1">
    <property type="nucleotide sequence ID" value="NZ_JBHRZT010000073.1"/>
</dbReference>
<dbReference type="Pfam" id="PF00395">
    <property type="entry name" value="SLH"/>
    <property type="match status" value="3"/>
</dbReference>
<evidence type="ECO:0000256" key="2">
    <source>
        <dbReference type="SAM" id="SignalP"/>
    </source>
</evidence>
<dbReference type="PANTHER" id="PTHR43308:SF5">
    <property type="entry name" value="S-LAYER PROTEIN _ PEPTIDOGLYCAN ENDO-BETA-N-ACETYLGLUCOSAMINIDASE"/>
    <property type="match status" value="1"/>
</dbReference>
<feature type="chain" id="PRO_5045258953" evidence="2">
    <location>
        <begin position="29"/>
        <end position="890"/>
    </location>
</feature>
<keyword evidence="5" id="KW-1185">Reference proteome</keyword>
<dbReference type="PANTHER" id="PTHR43308">
    <property type="entry name" value="OUTER MEMBRANE PROTEIN ALPHA-RELATED"/>
    <property type="match status" value="1"/>
</dbReference>
<evidence type="ECO:0000259" key="3">
    <source>
        <dbReference type="PROSITE" id="PS51272"/>
    </source>
</evidence>
<protein>
    <submittedName>
        <fullName evidence="4">S-layer homology domain-containing protein</fullName>
    </submittedName>
</protein>
<dbReference type="Gene3D" id="2.60.40.1220">
    <property type="match status" value="5"/>
</dbReference>
<dbReference type="InterPro" id="IPR051465">
    <property type="entry name" value="Cell_Envelope_Struct_Comp"/>
</dbReference>
<accession>A0ABV8BAJ5</accession>
<dbReference type="InterPro" id="IPR032812">
    <property type="entry name" value="SbsA_Ig"/>
</dbReference>
<dbReference type="InterPro" id="IPR011081">
    <property type="entry name" value="Big_4"/>
</dbReference>
<evidence type="ECO:0000313" key="5">
    <source>
        <dbReference type="Proteomes" id="UP001595752"/>
    </source>
</evidence>
<evidence type="ECO:0000256" key="1">
    <source>
        <dbReference type="ARBA" id="ARBA00022729"/>
    </source>
</evidence>
<reference evidence="5" key="1">
    <citation type="journal article" date="2019" name="Int. J. Syst. Evol. Microbiol.">
        <title>The Global Catalogue of Microorganisms (GCM) 10K type strain sequencing project: providing services to taxonomists for standard genome sequencing and annotation.</title>
        <authorList>
            <consortium name="The Broad Institute Genomics Platform"/>
            <consortium name="The Broad Institute Genome Sequencing Center for Infectious Disease"/>
            <person name="Wu L."/>
            <person name="Ma J."/>
        </authorList>
    </citation>
    <scope>NUCLEOTIDE SEQUENCE [LARGE SCALE GENOMIC DNA]</scope>
    <source>
        <strain evidence="5">CCUG 61889</strain>
    </source>
</reference>
<comment type="caution">
    <text evidence="4">The sequence shown here is derived from an EMBL/GenBank/DDBJ whole genome shotgun (WGS) entry which is preliminary data.</text>
</comment>
<feature type="domain" description="SLH" evidence="3">
    <location>
        <begin position="27"/>
        <end position="90"/>
    </location>
</feature>
<proteinExistence type="predicted"/>
<dbReference type="Pfam" id="PF13205">
    <property type="entry name" value="Big_5"/>
    <property type="match status" value="1"/>
</dbReference>
<name>A0ABV8BAJ5_9BACI</name>
<sequence length="890" mass="94050">MSTNYRKFIAGTVSAAVVASAIAPVASAASFSDVDANSVHAKAIDALSETGIINGYPDGTFKPGKSITRGQAAKMIARTIEGEGKVEQVFTDVPATADEELVKAAYEVFTAGAMTGANGQLLPNKEITRQQMAKVLVEAFNLEHSDAFENNLKDLNTAYADFQDYIEILVENGVTQVADGNFRPLEPVSRAQFATFVYRILEAQKLEITDVEKLADVKVMEGEKAELPETVEVTYSNGSKKDVAVKWDAVDTSKVGTQTVEGTIEGTDKKATVKVVVEAATPEVKEVKAINANEIQVVFSSKVDEDSAETIANYAVKKGSALEEVADVELQEDGKTAIVKLSGLLTNKTAYTVEVQDVEFANGKSLEEKAVMPLFFVDEAKPTVLSAKAEENGDVTVTFSERLDTEAVPTIVINGQSISADYITVNDDATVTIEKAGLPTLENGKAYSLVVSEAADLVNNKMSLYSGSFAYSVEVVAPQVKSITAKDEDTVVVEFNKELAAALVNGSTLKVVKGTTAVTPAIVAVDGETNKFELNFAPSIYSEGQDTATLKVTVEGYKDTLNNVGTKVEQEVTISKDLVKPAVEKSEYKAATNTLELTFNKEVTEKDAAKLYIMDKNGVRYAVEDADVTVVDKKATVALNSVDVTEDGDYTLHIAAGAFADTTISENENAAKAIDFKVADAAETAKPTAQVAAGAENGTVQVTFSEAVKGGSVAGSATDAANYKLDGANLPEGTQISLNSARTVATIVLPKGSVETTKTSVFTVADVQDLAGNVMDTVNSTVTVTENKAPALTSAKIDGSHIVLTFSENVDTAEDLDFSDFEVKVNGVDATEAAKADTYTKSVEKNQLVINVTDVNLATGTVDVKVLDAADATDAAGNAIVKGTKVTATR</sequence>
<dbReference type="Proteomes" id="UP001595752">
    <property type="component" value="Unassembled WGS sequence"/>
</dbReference>
<keyword evidence="1 2" id="KW-0732">Signal</keyword>
<feature type="signal peptide" evidence="2">
    <location>
        <begin position="1"/>
        <end position="28"/>
    </location>
</feature>
<dbReference type="EMBL" id="JBHRZT010000073">
    <property type="protein sequence ID" value="MFC3886492.1"/>
    <property type="molecule type" value="Genomic_DNA"/>
</dbReference>
<dbReference type="PROSITE" id="PS51272">
    <property type="entry name" value="SLH"/>
    <property type="match status" value="2"/>
</dbReference>
<evidence type="ECO:0000313" key="4">
    <source>
        <dbReference type="EMBL" id="MFC3886492.1"/>
    </source>
</evidence>
<organism evidence="4 5">
    <name type="scientific">Bacillus songklensis</name>
    <dbReference type="NCBI Taxonomy" id="1069116"/>
    <lineage>
        <taxon>Bacteria</taxon>
        <taxon>Bacillati</taxon>
        <taxon>Bacillota</taxon>
        <taxon>Bacilli</taxon>
        <taxon>Bacillales</taxon>
        <taxon>Bacillaceae</taxon>
        <taxon>Bacillus</taxon>
    </lineage>
</organism>
<feature type="domain" description="SLH" evidence="3">
    <location>
        <begin position="149"/>
        <end position="211"/>
    </location>
</feature>
<dbReference type="Pfam" id="PF07532">
    <property type="entry name" value="Big_4"/>
    <property type="match status" value="1"/>
</dbReference>